<dbReference type="RefSeq" id="WP_210757634.1">
    <property type="nucleotide sequence ID" value="NZ_CP060139.1"/>
</dbReference>
<protein>
    <submittedName>
        <fullName evidence="2">Uncharacterized protein</fullName>
    </submittedName>
</protein>
<evidence type="ECO:0000313" key="2">
    <source>
        <dbReference type="EMBL" id="QNR23098.1"/>
    </source>
</evidence>
<dbReference type="EMBL" id="CP060139">
    <property type="protein sequence ID" value="QNR23098.1"/>
    <property type="molecule type" value="Genomic_DNA"/>
</dbReference>
<sequence length="130" mass="15053">MMHYRSFSFVLLEFILKSMALLLIGMILFLIWDSFDVDTVYFYVPLTVLFSVFMWQLVYKWYNPILVYKDGNLVHSNGLYSTVIGSNVKVRVKGKFGFGAVVRLFGERGAVTVWMGSNRLHEVRGFNTFA</sequence>
<organism evidence="2 3">
    <name type="scientific">Croceimicrobium hydrocarbonivorans</name>
    <dbReference type="NCBI Taxonomy" id="2761580"/>
    <lineage>
        <taxon>Bacteria</taxon>
        <taxon>Pseudomonadati</taxon>
        <taxon>Bacteroidota</taxon>
        <taxon>Flavobacteriia</taxon>
        <taxon>Flavobacteriales</taxon>
        <taxon>Owenweeksiaceae</taxon>
        <taxon>Croceimicrobium</taxon>
    </lineage>
</organism>
<dbReference type="Proteomes" id="UP000516305">
    <property type="component" value="Chromosome"/>
</dbReference>
<proteinExistence type="predicted"/>
<gene>
    <name evidence="2" type="ORF">H4K34_12005</name>
</gene>
<feature type="transmembrane region" description="Helical" evidence="1">
    <location>
        <begin position="40"/>
        <end position="59"/>
    </location>
</feature>
<keyword evidence="1" id="KW-0812">Transmembrane</keyword>
<name>A0A7H0VBK0_9FLAO</name>
<reference evidence="2 3" key="1">
    <citation type="submission" date="2020-08" db="EMBL/GenBank/DDBJ databases">
        <title>Croceimicrobium hydrocarbonivorans gen. nov., sp. nov., a novel marine bacterium isolated from a bacterial consortium that degrades polyethylene terephthalate.</title>
        <authorList>
            <person name="Liu R."/>
        </authorList>
    </citation>
    <scope>NUCLEOTIDE SEQUENCE [LARGE SCALE GENOMIC DNA]</scope>
    <source>
        <strain evidence="2 3">A20-9</strain>
    </source>
</reference>
<evidence type="ECO:0000256" key="1">
    <source>
        <dbReference type="SAM" id="Phobius"/>
    </source>
</evidence>
<dbReference type="KEGG" id="chyd:H4K34_12005"/>
<evidence type="ECO:0000313" key="3">
    <source>
        <dbReference type="Proteomes" id="UP000516305"/>
    </source>
</evidence>
<keyword evidence="3" id="KW-1185">Reference proteome</keyword>
<dbReference type="AlphaFoldDB" id="A0A7H0VBK0"/>
<keyword evidence="1" id="KW-0472">Membrane</keyword>
<keyword evidence="1" id="KW-1133">Transmembrane helix</keyword>
<accession>A0A7H0VBK0</accession>
<feature type="transmembrane region" description="Helical" evidence="1">
    <location>
        <begin position="7"/>
        <end position="28"/>
    </location>
</feature>